<dbReference type="PANTHER" id="PTHR11102:SF160">
    <property type="entry name" value="ERAD-ASSOCIATED E3 UBIQUITIN-PROTEIN LIGASE COMPONENT HRD3"/>
    <property type="match status" value="1"/>
</dbReference>
<dbReference type="Proteomes" id="UP000193303">
    <property type="component" value="Unassembled WGS sequence"/>
</dbReference>
<dbReference type="InterPro" id="IPR011990">
    <property type="entry name" value="TPR-like_helical_dom_sf"/>
</dbReference>
<evidence type="ECO:0008006" key="3">
    <source>
        <dbReference type="Google" id="ProtNLM"/>
    </source>
</evidence>
<dbReference type="AlphaFoldDB" id="A0A1X3DK93"/>
<sequence>MTQMTPESLFQQGHELLLQNPDNCTAAVPLLLEAAQAGHTEAAFQLAGCLLNGAGARPDYAAARYWLEQAADKGHLYARYNLLQIRAANGEPFEEQVSDYAQLAEQGILHAQLRMLEYCADKKDPQAVHWAELAAAQDHAEAQLYLAKYYQQSPEPDLARAHELFTRAAEQGLVAAHWLLGNQYRYGQYVEKNLRKAVEHFTPAALQDVPPAQSALGEVLLELGEADAVGWLEKAAAAGDADAQAALAEVYLTGRFVERDYAKARKHASAAARRNHPKALRLLGDIFRYGLGIDADGEVALRQYRRAAELGDMAAHQKLLADTALTRAGEYEEAKQAALMFQKSDQAYQTAFACHYGLDRPQDYMLARKYYLQAAELDHRKAQTNLGMMYYNGQGVDADPEQAAYWFEQAANQGDAVAQYNLACLYYHGHGTPKSAETACRLLQNAIDNGHEHAAQLHQLLAQWRRETRVQG</sequence>
<evidence type="ECO:0000313" key="1">
    <source>
        <dbReference type="EMBL" id="OSI24593.1"/>
    </source>
</evidence>
<evidence type="ECO:0000313" key="2">
    <source>
        <dbReference type="Proteomes" id="UP000193303"/>
    </source>
</evidence>
<dbReference type="EMBL" id="MTAB01000003">
    <property type="protein sequence ID" value="OSI24593.1"/>
    <property type="molecule type" value="Genomic_DNA"/>
</dbReference>
<accession>A0A1X3DK93</accession>
<dbReference type="Gene3D" id="1.25.40.10">
    <property type="entry name" value="Tetratricopeptide repeat domain"/>
    <property type="match status" value="4"/>
</dbReference>
<dbReference type="OrthoDB" id="5365194at2"/>
<gene>
    <name evidence="1" type="ORF">BV912_01680</name>
</gene>
<reference evidence="2" key="1">
    <citation type="submission" date="2017-01" db="EMBL/GenBank/DDBJ databases">
        <authorList>
            <person name="Mah S.A."/>
            <person name="Swanson W.J."/>
            <person name="Moy G.W."/>
            <person name="Vacquier V.D."/>
        </authorList>
    </citation>
    <scope>NUCLEOTIDE SEQUENCE [LARGE SCALE GENOMIC DNA]</scope>
    <source>
        <strain evidence="2">124861</strain>
    </source>
</reference>
<dbReference type="RefSeq" id="WP_085357941.1">
    <property type="nucleotide sequence ID" value="NZ_MTAB01000003.1"/>
</dbReference>
<dbReference type="InterPro" id="IPR006597">
    <property type="entry name" value="Sel1-like"/>
</dbReference>
<dbReference type="PANTHER" id="PTHR11102">
    <property type="entry name" value="SEL-1-LIKE PROTEIN"/>
    <property type="match status" value="1"/>
</dbReference>
<protein>
    <recommendedName>
        <fullName evidence="3">Sel1 repeat family protein</fullName>
    </recommendedName>
</protein>
<dbReference type="InterPro" id="IPR050767">
    <property type="entry name" value="Sel1_AlgK"/>
</dbReference>
<dbReference type="STRING" id="1931275.BV914_02845"/>
<comment type="caution">
    <text evidence="1">The sequence shown here is derived from an EMBL/GenBank/DDBJ whole genome shotgun (WGS) entry which is preliminary data.</text>
</comment>
<dbReference type="Pfam" id="PF08238">
    <property type="entry name" value="Sel1"/>
    <property type="match status" value="10"/>
</dbReference>
<dbReference type="SUPFAM" id="SSF81901">
    <property type="entry name" value="HCP-like"/>
    <property type="match status" value="4"/>
</dbReference>
<dbReference type="SMART" id="SM00671">
    <property type="entry name" value="SEL1"/>
    <property type="match status" value="10"/>
</dbReference>
<proteinExistence type="predicted"/>
<organism evidence="1 2">
    <name type="scientific">Neisseria dumasiana</name>
    <dbReference type="NCBI Taxonomy" id="1931275"/>
    <lineage>
        <taxon>Bacteria</taxon>
        <taxon>Pseudomonadati</taxon>
        <taxon>Pseudomonadota</taxon>
        <taxon>Betaproteobacteria</taxon>
        <taxon>Neisseriales</taxon>
        <taxon>Neisseriaceae</taxon>
        <taxon>Neisseria</taxon>
    </lineage>
</organism>
<name>A0A1X3DK93_9NEIS</name>